<dbReference type="GO" id="GO:0005737">
    <property type="term" value="C:cytoplasm"/>
    <property type="evidence" value="ECO:0007669"/>
    <property type="project" value="UniProtKB-SubCell"/>
</dbReference>
<evidence type="ECO:0000256" key="4">
    <source>
        <dbReference type="ARBA" id="ARBA00004906"/>
    </source>
</evidence>
<keyword evidence="10" id="KW-0539">Nucleus</keyword>
<dbReference type="InterPro" id="IPR003613">
    <property type="entry name" value="Ubox_domain"/>
</dbReference>
<gene>
    <name evidence="13" type="ORF">VP01_1908g1</name>
</gene>
<dbReference type="AlphaFoldDB" id="A0A0L6VCS4"/>
<keyword evidence="14" id="KW-1185">Reference proteome</keyword>
<dbReference type="FunFam" id="3.30.40.10:FF:000055">
    <property type="entry name" value="Ubiquitin conjugation factor e4 a"/>
    <property type="match status" value="1"/>
</dbReference>
<dbReference type="GO" id="GO:0005634">
    <property type="term" value="C:nucleus"/>
    <property type="evidence" value="ECO:0007669"/>
    <property type="project" value="UniProtKB-SubCell"/>
</dbReference>
<feature type="region of interest" description="Disordered" evidence="11">
    <location>
        <begin position="25"/>
        <end position="87"/>
    </location>
</feature>
<dbReference type="InterPro" id="IPR013083">
    <property type="entry name" value="Znf_RING/FYVE/PHD"/>
</dbReference>
<comment type="catalytic activity">
    <reaction evidence="1">
        <text>S-ubiquitinyl-[E2 ubiquitin-conjugating enzyme]-L-cysteine + [acceptor protein]-L-lysine = [E2 ubiquitin-conjugating enzyme]-L-cysteine + N(6)-ubiquitinyl-[acceptor protein]-L-lysine.</text>
        <dbReference type="EC" id="2.3.2.27"/>
    </reaction>
</comment>
<name>A0A0L6VCS4_9BASI</name>
<dbReference type="EC" id="2.3.2.27" evidence="6"/>
<feature type="domain" description="U-box" evidence="12">
    <location>
        <begin position="1020"/>
        <end position="1102"/>
    </location>
</feature>
<comment type="similarity">
    <text evidence="5">Belongs to the ubiquitin conjugation factor E4 family.</text>
</comment>
<evidence type="ECO:0000256" key="5">
    <source>
        <dbReference type="ARBA" id="ARBA00007434"/>
    </source>
</evidence>
<dbReference type="GO" id="GO:0006511">
    <property type="term" value="P:ubiquitin-dependent protein catabolic process"/>
    <property type="evidence" value="ECO:0007669"/>
    <property type="project" value="InterPro"/>
</dbReference>
<dbReference type="InterPro" id="IPR019474">
    <property type="entry name" value="Ub_conjug_fac_E4_core"/>
</dbReference>
<feature type="compositionally biased region" description="Low complexity" evidence="11">
    <location>
        <begin position="49"/>
        <end position="61"/>
    </location>
</feature>
<evidence type="ECO:0000256" key="2">
    <source>
        <dbReference type="ARBA" id="ARBA00004123"/>
    </source>
</evidence>
<dbReference type="GO" id="GO:0034450">
    <property type="term" value="F:ubiquitin-ubiquitin ligase activity"/>
    <property type="evidence" value="ECO:0007669"/>
    <property type="project" value="InterPro"/>
</dbReference>
<dbReference type="PANTHER" id="PTHR13931">
    <property type="entry name" value="UBIQUITINATION FACTOR E4"/>
    <property type="match status" value="1"/>
</dbReference>
<dbReference type="GO" id="GO:0000151">
    <property type="term" value="C:ubiquitin ligase complex"/>
    <property type="evidence" value="ECO:0007669"/>
    <property type="project" value="InterPro"/>
</dbReference>
<comment type="pathway">
    <text evidence="4">Protein modification; protein ubiquitination.</text>
</comment>
<sequence>MEEVTNNSISQCDAEQIRLKRLAKLQSTQSGLSSSTPKSPTQETPQTRASSSSHVARSLASKLPEKQIAPRVATSQTPLSSTLKPSALSPEELSEWEHAMLTRIFKTTLDKEAFVKSQSTLIYLDGFKNELEEEEPGSSKLLTADLADRLLIARLWLRPSDISPTEPALEVMQAQLQNENVINYLIASWIRALEERSKALASKSSSAEKPSLIPDCDNAKSGTDVLVNLLINPTPADPLIPHKWTLIHDLANRFDNDGLEQVIGPSLVQIAMDPNLLTSNWHIGGHEWRAPVRTVEDLVEVKPIARMIPNLPAWMPIANSNDNGRRIEFFWLLGPIMSLSTFPDRVPIIASEYFSNPKERPHADLESASKGLQATLNSLQLSLFNIFDRIVRSGPSPREAVLTLWAQIIQFNNKRAAIQVDRKIVASDGIIVNTQAVLLQFAAPFLDSQYSKIDKVDALYFKRSTRLNIREETKINATLQEYEEFMGSSSTNPEPVNFISEIFFLNVAIFRLGILTIAKNWNTKARDIEDMKKELVRAEADRRWDGTPHEATRKASLEKFKQEISKLESQLVAYEVQMCDPEFLSKCNSFCSFVMTWCIKMVDPLHQHPRVPIKLPLANECPLGFRMLPEYVLEDVIEFYSFISRHSPGTLLQSAVVIDELLTFTLVFLTTPYLKNYHLKSKFIEILYFNTLPIPNRKNGILGDVLVYHPLALAHLMPALMQIYVGKSGRIIALKIITHLIFFSVLLQRWRSRVAILNFMINVSHLSSIDLLIYLHCYIRPSVYSRRYVALILRKVWDNQTHRAALKKESLTESFIRFANLLMNDVTYLLDDTLGQLQEVHRIESLMADQEAWQSLPEAERKEEEGKLLACERHCPSFLSLANENVSMLKIFTEETPNAFLKSEIVVRLAAMLDYNLNTLAGPKCQTLKVKDPKKYNFQPKVLLSDLLQVYLNLWDRTPFHEAIANDGRSYTKELFERADRIARKANLKSSDELQKLAKLVDKVEELRQLEADEELELGEIPDEFLDPLMATLMKDPVILPTSKTTVDLSTIKQHFLSDATDPFNRMPLKIEEVVPGPSSSFPPSFSDGILELIWHSKRKLRPGSKRKKVLKWSSKSSLSPSYFSQAP</sequence>
<evidence type="ECO:0000256" key="8">
    <source>
        <dbReference type="ARBA" id="ARBA00022679"/>
    </source>
</evidence>
<dbReference type="EMBL" id="LAVV01006735">
    <property type="protein sequence ID" value="KNZ58553.1"/>
    <property type="molecule type" value="Genomic_DNA"/>
</dbReference>
<keyword evidence="7" id="KW-0963">Cytoplasm</keyword>
<dbReference type="Gene3D" id="3.30.40.10">
    <property type="entry name" value="Zinc/RING finger domain, C3HC4 (zinc finger)"/>
    <property type="match status" value="1"/>
</dbReference>
<dbReference type="Pfam" id="PF04564">
    <property type="entry name" value="U-box"/>
    <property type="match status" value="1"/>
</dbReference>
<dbReference type="PROSITE" id="PS51698">
    <property type="entry name" value="U_BOX"/>
    <property type="match status" value="1"/>
</dbReference>
<comment type="subcellular location">
    <subcellularLocation>
        <location evidence="3">Cytoplasm</location>
    </subcellularLocation>
    <subcellularLocation>
        <location evidence="2">Nucleus</location>
    </subcellularLocation>
</comment>
<dbReference type="OrthoDB" id="20295at2759"/>
<dbReference type="SUPFAM" id="SSF57850">
    <property type="entry name" value="RING/U-box"/>
    <property type="match status" value="1"/>
</dbReference>
<evidence type="ECO:0000256" key="6">
    <source>
        <dbReference type="ARBA" id="ARBA00012483"/>
    </source>
</evidence>
<dbReference type="GO" id="GO:0000209">
    <property type="term" value="P:protein polyubiquitination"/>
    <property type="evidence" value="ECO:0007669"/>
    <property type="project" value="TreeGrafter"/>
</dbReference>
<dbReference type="PANTHER" id="PTHR13931:SF2">
    <property type="entry name" value="UBIQUITIN CONJUGATION FACTOR E4 B"/>
    <property type="match status" value="1"/>
</dbReference>
<evidence type="ECO:0000259" key="12">
    <source>
        <dbReference type="PROSITE" id="PS51698"/>
    </source>
</evidence>
<dbReference type="Pfam" id="PF10408">
    <property type="entry name" value="Ufd2P_core"/>
    <property type="match status" value="2"/>
</dbReference>
<proteinExistence type="inferred from homology"/>
<evidence type="ECO:0000256" key="9">
    <source>
        <dbReference type="ARBA" id="ARBA00022786"/>
    </source>
</evidence>
<reference evidence="13 14" key="1">
    <citation type="submission" date="2015-08" db="EMBL/GenBank/DDBJ databases">
        <title>Next Generation Sequencing and Analysis of the Genome of Puccinia sorghi L Schw, the Causal Agent of Maize Common Rust.</title>
        <authorList>
            <person name="Rochi L."/>
            <person name="Burguener G."/>
            <person name="Darino M."/>
            <person name="Turjanski A."/>
            <person name="Kreff E."/>
            <person name="Dieguez M.J."/>
            <person name="Sacco F."/>
        </authorList>
    </citation>
    <scope>NUCLEOTIDE SEQUENCE [LARGE SCALE GENOMIC DNA]</scope>
    <source>
        <strain evidence="13 14">RO10H11247</strain>
    </source>
</reference>
<evidence type="ECO:0000256" key="10">
    <source>
        <dbReference type="ARBA" id="ARBA00023242"/>
    </source>
</evidence>
<organism evidence="13 14">
    <name type="scientific">Puccinia sorghi</name>
    <dbReference type="NCBI Taxonomy" id="27349"/>
    <lineage>
        <taxon>Eukaryota</taxon>
        <taxon>Fungi</taxon>
        <taxon>Dikarya</taxon>
        <taxon>Basidiomycota</taxon>
        <taxon>Pucciniomycotina</taxon>
        <taxon>Pucciniomycetes</taxon>
        <taxon>Pucciniales</taxon>
        <taxon>Pucciniaceae</taxon>
        <taxon>Puccinia</taxon>
    </lineage>
</organism>
<evidence type="ECO:0000256" key="11">
    <source>
        <dbReference type="SAM" id="MobiDB-lite"/>
    </source>
</evidence>
<dbReference type="Proteomes" id="UP000037035">
    <property type="component" value="Unassembled WGS sequence"/>
</dbReference>
<evidence type="ECO:0000256" key="7">
    <source>
        <dbReference type="ARBA" id="ARBA00022490"/>
    </source>
</evidence>
<keyword evidence="9" id="KW-0833">Ubl conjugation pathway</keyword>
<dbReference type="GO" id="GO:0036503">
    <property type="term" value="P:ERAD pathway"/>
    <property type="evidence" value="ECO:0007669"/>
    <property type="project" value="InterPro"/>
</dbReference>
<accession>A0A0L6VCS4</accession>
<evidence type="ECO:0000313" key="13">
    <source>
        <dbReference type="EMBL" id="KNZ58553.1"/>
    </source>
</evidence>
<dbReference type="SMART" id="SM00504">
    <property type="entry name" value="Ubox"/>
    <property type="match status" value="1"/>
</dbReference>
<dbReference type="UniPathway" id="UPA00143"/>
<comment type="caution">
    <text evidence="13">The sequence shown here is derived from an EMBL/GenBank/DDBJ whole genome shotgun (WGS) entry which is preliminary data.</text>
</comment>
<keyword evidence="8" id="KW-0808">Transferase</keyword>
<dbReference type="VEuPathDB" id="FungiDB:VP01_1908g1"/>
<feature type="compositionally biased region" description="Low complexity" evidence="11">
    <location>
        <begin position="25"/>
        <end position="40"/>
    </location>
</feature>
<evidence type="ECO:0000313" key="14">
    <source>
        <dbReference type="Proteomes" id="UP000037035"/>
    </source>
</evidence>
<dbReference type="InterPro" id="IPR045132">
    <property type="entry name" value="UBE4"/>
</dbReference>
<dbReference type="STRING" id="27349.A0A0L6VCS4"/>
<feature type="compositionally biased region" description="Polar residues" evidence="11">
    <location>
        <begin position="73"/>
        <end position="84"/>
    </location>
</feature>
<evidence type="ECO:0000256" key="1">
    <source>
        <dbReference type="ARBA" id="ARBA00000900"/>
    </source>
</evidence>
<protein>
    <recommendedName>
        <fullName evidence="6">RING-type E3 ubiquitin transferase</fullName>
        <ecNumber evidence="6">2.3.2.27</ecNumber>
    </recommendedName>
</protein>
<evidence type="ECO:0000256" key="3">
    <source>
        <dbReference type="ARBA" id="ARBA00004496"/>
    </source>
</evidence>